<proteinExistence type="inferred from homology"/>
<dbReference type="SUPFAM" id="SSF81342">
    <property type="entry name" value="Transmembrane di-heme cytochromes"/>
    <property type="match status" value="1"/>
</dbReference>
<dbReference type="RefSeq" id="WP_142894200.1">
    <property type="nucleotide sequence ID" value="NZ_ML660052.1"/>
</dbReference>
<keyword evidence="16" id="KW-1185">Reference proteome</keyword>
<accession>A0A545U129</accession>
<comment type="subcellular location">
    <subcellularLocation>
        <location evidence="2">Cell membrane</location>
        <topology evidence="2">Multi-pass membrane protein</topology>
    </subcellularLocation>
</comment>
<reference evidence="15 16" key="1">
    <citation type="submission" date="2019-06" db="EMBL/GenBank/DDBJ databases">
        <title>Whole genome sequence for Rhodospirillaceae sp. R148.</title>
        <authorList>
            <person name="Wang G."/>
        </authorList>
    </citation>
    <scope>NUCLEOTIDE SEQUENCE [LARGE SCALE GENOMIC DNA]</scope>
    <source>
        <strain evidence="15 16">R148</strain>
    </source>
</reference>
<feature type="transmembrane region" description="Helical" evidence="13">
    <location>
        <begin position="46"/>
        <end position="69"/>
    </location>
</feature>
<dbReference type="Gene3D" id="1.20.950.20">
    <property type="entry name" value="Transmembrane di-heme cytochromes, Chain C"/>
    <property type="match status" value="2"/>
</dbReference>
<dbReference type="InterPro" id="IPR052168">
    <property type="entry name" value="Cytochrome_b561_oxidase"/>
</dbReference>
<feature type="transmembrane region" description="Helical" evidence="13">
    <location>
        <begin position="143"/>
        <end position="164"/>
    </location>
</feature>
<evidence type="ECO:0000256" key="6">
    <source>
        <dbReference type="ARBA" id="ARBA00022692"/>
    </source>
</evidence>
<keyword evidence="9 13" id="KW-1133">Transmembrane helix</keyword>
<evidence type="ECO:0000256" key="5">
    <source>
        <dbReference type="ARBA" id="ARBA00022617"/>
    </source>
</evidence>
<organism evidence="15 16">
    <name type="scientific">Denitrobaculum tricleocarpae</name>
    <dbReference type="NCBI Taxonomy" id="2591009"/>
    <lineage>
        <taxon>Bacteria</taxon>
        <taxon>Pseudomonadati</taxon>
        <taxon>Pseudomonadota</taxon>
        <taxon>Alphaproteobacteria</taxon>
        <taxon>Rhodospirillales</taxon>
        <taxon>Rhodospirillaceae</taxon>
        <taxon>Denitrobaculum</taxon>
    </lineage>
</organism>
<evidence type="ECO:0000256" key="2">
    <source>
        <dbReference type="ARBA" id="ARBA00004651"/>
    </source>
</evidence>
<keyword evidence="4" id="KW-1003">Cell membrane</keyword>
<dbReference type="Proteomes" id="UP000315252">
    <property type="component" value="Unassembled WGS sequence"/>
</dbReference>
<sequence length="196" mass="21329">MQRNATYGFTSRVNHWVIAAVMIGMLGFGLYLAYGELPRDERGDLIAIHKSIGVLALGFGLWRVLWRVVRGFPAAVAGMPAWQERASKVAHWALLASVLLMPLSGVVASLFRGRPVEVFGWFTIPAQAEVTWLASLGSGIHQFAGYALVALVVIHIAAALKHHVYDRDPTLKRMLSSASLARGIGDNRQGSDGLKL</sequence>
<evidence type="ECO:0000256" key="7">
    <source>
        <dbReference type="ARBA" id="ARBA00022723"/>
    </source>
</evidence>
<feature type="domain" description="Cytochrome b561 bacterial/Ni-hydrogenase" evidence="14">
    <location>
        <begin position="7"/>
        <end position="176"/>
    </location>
</feature>
<keyword evidence="6 13" id="KW-0812">Transmembrane</keyword>
<dbReference type="PANTHER" id="PTHR30529">
    <property type="entry name" value="CYTOCHROME B561"/>
    <property type="match status" value="1"/>
</dbReference>
<keyword evidence="10" id="KW-0408">Iron</keyword>
<dbReference type="Pfam" id="PF01292">
    <property type="entry name" value="Ni_hydr_CYTB"/>
    <property type="match status" value="1"/>
</dbReference>
<evidence type="ECO:0000256" key="10">
    <source>
        <dbReference type="ARBA" id="ARBA00023004"/>
    </source>
</evidence>
<protein>
    <submittedName>
        <fullName evidence="15">Cytochrome b</fullName>
    </submittedName>
</protein>
<dbReference type="GO" id="GO:0022904">
    <property type="term" value="P:respiratory electron transport chain"/>
    <property type="evidence" value="ECO:0007669"/>
    <property type="project" value="InterPro"/>
</dbReference>
<dbReference type="InterPro" id="IPR016174">
    <property type="entry name" value="Di-haem_cyt_TM"/>
</dbReference>
<dbReference type="InterPro" id="IPR011577">
    <property type="entry name" value="Cyt_b561_bac/Ni-Hgenase"/>
</dbReference>
<comment type="similarity">
    <text evidence="12">Belongs to the cytochrome b561 family.</text>
</comment>
<dbReference type="EMBL" id="VHSH01000001">
    <property type="protein sequence ID" value="TQV83177.1"/>
    <property type="molecule type" value="Genomic_DNA"/>
</dbReference>
<dbReference type="GO" id="GO:0046872">
    <property type="term" value="F:metal ion binding"/>
    <property type="evidence" value="ECO:0007669"/>
    <property type="project" value="UniProtKB-KW"/>
</dbReference>
<evidence type="ECO:0000313" key="15">
    <source>
        <dbReference type="EMBL" id="TQV83177.1"/>
    </source>
</evidence>
<dbReference type="GO" id="GO:0005886">
    <property type="term" value="C:plasma membrane"/>
    <property type="evidence" value="ECO:0007669"/>
    <property type="project" value="UniProtKB-SubCell"/>
</dbReference>
<keyword evidence="7" id="KW-0479">Metal-binding</keyword>
<comment type="cofactor">
    <cofactor evidence="1">
        <name>heme b</name>
        <dbReference type="ChEBI" id="CHEBI:60344"/>
    </cofactor>
</comment>
<evidence type="ECO:0000256" key="8">
    <source>
        <dbReference type="ARBA" id="ARBA00022982"/>
    </source>
</evidence>
<feature type="transmembrane region" description="Helical" evidence="13">
    <location>
        <begin position="89"/>
        <end position="111"/>
    </location>
</feature>
<dbReference type="AlphaFoldDB" id="A0A545U129"/>
<evidence type="ECO:0000313" key="16">
    <source>
        <dbReference type="Proteomes" id="UP000315252"/>
    </source>
</evidence>
<keyword evidence="5" id="KW-0349">Heme</keyword>
<keyword evidence="3" id="KW-0813">Transport</keyword>
<feature type="transmembrane region" description="Helical" evidence="13">
    <location>
        <begin position="16"/>
        <end position="34"/>
    </location>
</feature>
<evidence type="ECO:0000256" key="9">
    <source>
        <dbReference type="ARBA" id="ARBA00022989"/>
    </source>
</evidence>
<evidence type="ECO:0000256" key="1">
    <source>
        <dbReference type="ARBA" id="ARBA00001970"/>
    </source>
</evidence>
<comment type="caution">
    <text evidence="15">The sequence shown here is derived from an EMBL/GenBank/DDBJ whole genome shotgun (WGS) entry which is preliminary data.</text>
</comment>
<dbReference type="GO" id="GO:0009055">
    <property type="term" value="F:electron transfer activity"/>
    <property type="evidence" value="ECO:0007669"/>
    <property type="project" value="InterPro"/>
</dbReference>
<evidence type="ECO:0000256" key="4">
    <source>
        <dbReference type="ARBA" id="ARBA00022475"/>
    </source>
</evidence>
<keyword evidence="8" id="KW-0249">Electron transport</keyword>
<dbReference type="OrthoDB" id="1247465at2"/>
<gene>
    <name evidence="15" type="ORF">FKG95_00820</name>
</gene>
<name>A0A545U129_9PROT</name>
<evidence type="ECO:0000256" key="3">
    <source>
        <dbReference type="ARBA" id="ARBA00022448"/>
    </source>
</evidence>
<evidence type="ECO:0000259" key="14">
    <source>
        <dbReference type="Pfam" id="PF01292"/>
    </source>
</evidence>
<keyword evidence="11 13" id="KW-0472">Membrane</keyword>
<dbReference type="GO" id="GO:0020037">
    <property type="term" value="F:heme binding"/>
    <property type="evidence" value="ECO:0007669"/>
    <property type="project" value="TreeGrafter"/>
</dbReference>
<evidence type="ECO:0000256" key="12">
    <source>
        <dbReference type="ARBA" id="ARBA00037975"/>
    </source>
</evidence>
<evidence type="ECO:0000256" key="11">
    <source>
        <dbReference type="ARBA" id="ARBA00023136"/>
    </source>
</evidence>
<dbReference type="PANTHER" id="PTHR30529:SF7">
    <property type="entry name" value="CYTOCHROME B561 BACTERIAL_NI-HYDROGENASE DOMAIN-CONTAINING PROTEIN"/>
    <property type="match status" value="1"/>
</dbReference>
<evidence type="ECO:0000256" key="13">
    <source>
        <dbReference type="SAM" id="Phobius"/>
    </source>
</evidence>